<proteinExistence type="predicted"/>
<dbReference type="AlphaFoldDB" id="A0AAD2DN19"/>
<dbReference type="InterPro" id="IPR029058">
    <property type="entry name" value="AB_hydrolase_fold"/>
</dbReference>
<reference evidence="1" key="1">
    <citation type="submission" date="2023-05" db="EMBL/GenBank/DDBJ databases">
        <authorList>
            <person name="Huff M."/>
        </authorList>
    </citation>
    <scope>NUCLEOTIDE SEQUENCE</scope>
</reference>
<gene>
    <name evidence="1" type="ORF">FPE_LOCUS4806</name>
</gene>
<organism evidence="1 2">
    <name type="scientific">Fraxinus pennsylvanica</name>
    <dbReference type="NCBI Taxonomy" id="56036"/>
    <lineage>
        <taxon>Eukaryota</taxon>
        <taxon>Viridiplantae</taxon>
        <taxon>Streptophyta</taxon>
        <taxon>Embryophyta</taxon>
        <taxon>Tracheophyta</taxon>
        <taxon>Spermatophyta</taxon>
        <taxon>Magnoliopsida</taxon>
        <taxon>eudicotyledons</taxon>
        <taxon>Gunneridae</taxon>
        <taxon>Pentapetalae</taxon>
        <taxon>asterids</taxon>
        <taxon>lamiids</taxon>
        <taxon>Lamiales</taxon>
        <taxon>Oleaceae</taxon>
        <taxon>Oleeae</taxon>
        <taxon>Fraxinus</taxon>
    </lineage>
</organism>
<dbReference type="SUPFAM" id="SSF53474">
    <property type="entry name" value="alpha/beta-Hydrolases"/>
    <property type="match status" value="1"/>
</dbReference>
<dbReference type="PANTHER" id="PTHR12277">
    <property type="entry name" value="ALPHA/BETA HYDROLASE DOMAIN-CONTAINING PROTEIN"/>
    <property type="match status" value="1"/>
</dbReference>
<protein>
    <submittedName>
        <fullName evidence="1">Uncharacterized protein</fullName>
    </submittedName>
</protein>
<sequence length="155" mass="18469">MRQVIIALEHLLISEHNTYADIEAAYKCLEESYGTKQEDIILYGLRVVYPARRPYWFDIYKGTADDGVDCSHGKQLYELSQEKFEQLWLNGGNHCDLELHPEYIRHLKKFVSTVEKLPSQRNTFQRIIDWPEHSRRSTHCFEAPRKSTDWREKPR</sequence>
<accession>A0AAD2DN19</accession>
<evidence type="ECO:0000313" key="1">
    <source>
        <dbReference type="EMBL" id="CAI9757376.1"/>
    </source>
</evidence>
<evidence type="ECO:0000313" key="2">
    <source>
        <dbReference type="Proteomes" id="UP000834106"/>
    </source>
</evidence>
<dbReference type="PANTHER" id="PTHR12277:SF154">
    <property type="entry name" value="ALPHA_BETA-HYDROLASES SUPERFAMILY PROTEIN"/>
    <property type="match status" value="1"/>
</dbReference>
<name>A0AAD2DN19_9LAMI</name>
<keyword evidence="2" id="KW-1185">Reference proteome</keyword>
<dbReference type="Proteomes" id="UP000834106">
    <property type="component" value="Chromosome 3"/>
</dbReference>
<dbReference type="EMBL" id="OU503038">
    <property type="protein sequence ID" value="CAI9757376.1"/>
    <property type="molecule type" value="Genomic_DNA"/>
</dbReference>